<evidence type="ECO:0000313" key="2">
    <source>
        <dbReference type="EMBL" id="KAJ8340694.1"/>
    </source>
</evidence>
<evidence type="ECO:0000313" key="3">
    <source>
        <dbReference type="Proteomes" id="UP001152622"/>
    </source>
</evidence>
<dbReference type="AlphaFoldDB" id="A0A9Q1IIE8"/>
<evidence type="ECO:0000256" key="1">
    <source>
        <dbReference type="SAM" id="SignalP"/>
    </source>
</evidence>
<protein>
    <submittedName>
        <fullName evidence="2">Uncharacterized protein</fullName>
    </submittedName>
</protein>
<proteinExistence type="predicted"/>
<keyword evidence="1" id="KW-0732">Signal</keyword>
<keyword evidence="3" id="KW-1185">Reference proteome</keyword>
<name>A0A9Q1IIE8_SYNKA</name>
<comment type="caution">
    <text evidence="2">The sequence shown here is derived from an EMBL/GenBank/DDBJ whole genome shotgun (WGS) entry which is preliminary data.</text>
</comment>
<feature type="chain" id="PRO_5040221848" evidence="1">
    <location>
        <begin position="23"/>
        <end position="102"/>
    </location>
</feature>
<organism evidence="2 3">
    <name type="scientific">Synaphobranchus kaupii</name>
    <name type="common">Kaup's arrowtooth eel</name>
    <dbReference type="NCBI Taxonomy" id="118154"/>
    <lineage>
        <taxon>Eukaryota</taxon>
        <taxon>Metazoa</taxon>
        <taxon>Chordata</taxon>
        <taxon>Craniata</taxon>
        <taxon>Vertebrata</taxon>
        <taxon>Euteleostomi</taxon>
        <taxon>Actinopterygii</taxon>
        <taxon>Neopterygii</taxon>
        <taxon>Teleostei</taxon>
        <taxon>Anguilliformes</taxon>
        <taxon>Synaphobranchidae</taxon>
        <taxon>Synaphobranchus</taxon>
    </lineage>
</organism>
<gene>
    <name evidence="2" type="ORF">SKAU_G00353270</name>
</gene>
<feature type="signal peptide" evidence="1">
    <location>
        <begin position="1"/>
        <end position="22"/>
    </location>
</feature>
<dbReference type="EMBL" id="JAINUF010000016">
    <property type="protein sequence ID" value="KAJ8340694.1"/>
    <property type="molecule type" value="Genomic_DNA"/>
</dbReference>
<reference evidence="2" key="1">
    <citation type="journal article" date="2023" name="Science">
        <title>Genome structures resolve the early diversification of teleost fishes.</title>
        <authorList>
            <person name="Parey E."/>
            <person name="Louis A."/>
            <person name="Montfort J."/>
            <person name="Bouchez O."/>
            <person name="Roques C."/>
            <person name="Iampietro C."/>
            <person name="Lluch J."/>
            <person name="Castinel A."/>
            <person name="Donnadieu C."/>
            <person name="Desvignes T."/>
            <person name="Floi Bucao C."/>
            <person name="Jouanno E."/>
            <person name="Wen M."/>
            <person name="Mejri S."/>
            <person name="Dirks R."/>
            <person name="Jansen H."/>
            <person name="Henkel C."/>
            <person name="Chen W.J."/>
            <person name="Zahm M."/>
            <person name="Cabau C."/>
            <person name="Klopp C."/>
            <person name="Thompson A.W."/>
            <person name="Robinson-Rechavi M."/>
            <person name="Braasch I."/>
            <person name="Lecointre G."/>
            <person name="Bobe J."/>
            <person name="Postlethwait J.H."/>
            <person name="Berthelot C."/>
            <person name="Roest Crollius H."/>
            <person name="Guiguen Y."/>
        </authorList>
    </citation>
    <scope>NUCLEOTIDE SEQUENCE</scope>
    <source>
        <strain evidence="2">WJC10195</strain>
    </source>
</reference>
<feature type="non-terminal residue" evidence="2">
    <location>
        <position position="102"/>
    </location>
</feature>
<dbReference type="Proteomes" id="UP001152622">
    <property type="component" value="Chromosome 16"/>
</dbReference>
<sequence length="102" mass="11810">LVLGWFNFCLILLLLFWKECECHVFCVAVETLTWLMESCCGIPEPVPAVEESRERQHYFRVWRIKRRQRTAELVGAEGARVTGNFVELLLGETYQPKPVGVP</sequence>
<accession>A0A9Q1IIE8</accession>